<comment type="caution">
    <text evidence="2">The sequence shown here is derived from an EMBL/GenBank/DDBJ whole genome shotgun (WGS) entry which is preliminary data.</text>
</comment>
<organism evidence="2 3">
    <name type="scientific">Zizania palustris</name>
    <name type="common">Northern wild rice</name>
    <dbReference type="NCBI Taxonomy" id="103762"/>
    <lineage>
        <taxon>Eukaryota</taxon>
        <taxon>Viridiplantae</taxon>
        <taxon>Streptophyta</taxon>
        <taxon>Embryophyta</taxon>
        <taxon>Tracheophyta</taxon>
        <taxon>Spermatophyta</taxon>
        <taxon>Magnoliopsida</taxon>
        <taxon>Liliopsida</taxon>
        <taxon>Poales</taxon>
        <taxon>Poaceae</taxon>
        <taxon>BOP clade</taxon>
        <taxon>Oryzoideae</taxon>
        <taxon>Oryzeae</taxon>
        <taxon>Zizaniinae</taxon>
        <taxon>Zizania</taxon>
    </lineage>
</organism>
<evidence type="ECO:0000256" key="1">
    <source>
        <dbReference type="SAM" id="MobiDB-lite"/>
    </source>
</evidence>
<name>A0A8J5VCG2_ZIZPA</name>
<sequence length="221" mass="24798">MAEEAEQTAAMVRVREGNGNGMDIRFASRVSRHHTRAPHGQVASSCESETDSRSSSQGGRASRWAFDVKKEEETYRAYRVKGAIQPYMDQIQGNVTVVDSKDLYANDIDFNGSDDDDGTDNDEDAIDVKGDESRLRVERSDDIKVTNETISVLSKMLSHFRMTYLASTFTIAKPLMRQLKYLRVVARMAKASMVTFGEVNDASIAYVLMLCFDVYAKCIDF</sequence>
<reference evidence="2" key="2">
    <citation type="submission" date="2021-02" db="EMBL/GenBank/DDBJ databases">
        <authorList>
            <person name="Kimball J.A."/>
            <person name="Haas M.W."/>
            <person name="Macchietto M."/>
            <person name="Kono T."/>
            <person name="Duquette J."/>
            <person name="Shao M."/>
        </authorList>
    </citation>
    <scope>NUCLEOTIDE SEQUENCE</scope>
    <source>
        <tissue evidence="2">Fresh leaf tissue</tissue>
    </source>
</reference>
<evidence type="ECO:0000313" key="2">
    <source>
        <dbReference type="EMBL" id="KAG8060600.1"/>
    </source>
</evidence>
<accession>A0A8J5VCG2</accession>
<evidence type="ECO:0000313" key="3">
    <source>
        <dbReference type="Proteomes" id="UP000729402"/>
    </source>
</evidence>
<dbReference type="AlphaFoldDB" id="A0A8J5VCG2"/>
<feature type="region of interest" description="Disordered" evidence="1">
    <location>
        <begin position="31"/>
        <end position="63"/>
    </location>
</feature>
<keyword evidence="3" id="KW-1185">Reference proteome</keyword>
<proteinExistence type="predicted"/>
<reference evidence="2" key="1">
    <citation type="journal article" date="2021" name="bioRxiv">
        <title>Whole Genome Assembly and Annotation of Northern Wild Rice, Zizania palustris L., Supports a Whole Genome Duplication in the Zizania Genus.</title>
        <authorList>
            <person name="Haas M."/>
            <person name="Kono T."/>
            <person name="Macchietto M."/>
            <person name="Millas R."/>
            <person name="McGilp L."/>
            <person name="Shao M."/>
            <person name="Duquette J."/>
            <person name="Hirsch C.N."/>
            <person name="Kimball J."/>
        </authorList>
    </citation>
    <scope>NUCLEOTIDE SEQUENCE</scope>
    <source>
        <tissue evidence="2">Fresh leaf tissue</tissue>
    </source>
</reference>
<gene>
    <name evidence="2" type="ORF">GUJ93_ZPchr0002g26235</name>
</gene>
<dbReference type="Proteomes" id="UP000729402">
    <property type="component" value="Unassembled WGS sequence"/>
</dbReference>
<feature type="compositionally biased region" description="Low complexity" evidence="1">
    <location>
        <begin position="53"/>
        <end position="63"/>
    </location>
</feature>
<dbReference type="EMBL" id="JAAALK010000287">
    <property type="protein sequence ID" value="KAG8060600.1"/>
    <property type="molecule type" value="Genomic_DNA"/>
</dbReference>
<protein>
    <submittedName>
        <fullName evidence="2">Uncharacterized protein</fullName>
    </submittedName>
</protein>